<dbReference type="Proteomes" id="UP000076962">
    <property type="component" value="Unassembled WGS sequence"/>
</dbReference>
<comment type="caution">
    <text evidence="1">The sequence shown here is derived from an EMBL/GenBank/DDBJ whole genome shotgun (WGS) entry which is preliminary data.</text>
</comment>
<evidence type="ECO:0000313" key="1">
    <source>
        <dbReference type="EMBL" id="OAD23097.1"/>
    </source>
</evidence>
<gene>
    <name evidence="1" type="ORF">THIOM_001076</name>
</gene>
<evidence type="ECO:0000313" key="2">
    <source>
        <dbReference type="Proteomes" id="UP000076962"/>
    </source>
</evidence>
<accession>A0A176S564</accession>
<dbReference type="Gene3D" id="3.30.460.40">
    <property type="match status" value="1"/>
</dbReference>
<keyword evidence="2" id="KW-1185">Reference proteome</keyword>
<organism evidence="1 2">
    <name type="scientific">Candidatus Thiomargarita nelsonii</name>
    <dbReference type="NCBI Taxonomy" id="1003181"/>
    <lineage>
        <taxon>Bacteria</taxon>
        <taxon>Pseudomonadati</taxon>
        <taxon>Pseudomonadota</taxon>
        <taxon>Gammaproteobacteria</taxon>
        <taxon>Thiotrichales</taxon>
        <taxon>Thiotrichaceae</taxon>
        <taxon>Thiomargarita</taxon>
    </lineage>
</organism>
<sequence>MQTLRTTYLNVAGKNTRLYYELAKVLKVLQNEEIPVILLKGAHLAEVVYESIALRTMCDVDILVRKTDLLKAEKKLLEMGYSSSRVEEIEVVCAKCQHLSPLAKQGVAPVEIHWTIESPTSPFTIDVDGLWKRAQPATIAGVKVLALSPEDLLLHLCLHSAYHHFFEQGLRSLCDILETIRYYRNQIDWTLVEHRASQWNAKNPVYLTLRLARELLAAEVPDELLNALKPKKIDERLMVCANEQIFTKGNDTANTLHWGSLKGLLPERQGKSFWGISMPRTLSPTTIAQRYKLPQNSWRIYLYYPIRLTDLFLRYRLLQLLYHHEERMKLSNQFALLKWLES</sequence>
<dbReference type="EMBL" id="LUTY01000559">
    <property type="protein sequence ID" value="OAD23097.1"/>
    <property type="molecule type" value="Genomic_DNA"/>
</dbReference>
<proteinExistence type="predicted"/>
<protein>
    <recommendedName>
        <fullName evidence="3">Nucleotidyltransferase family protein</fullName>
    </recommendedName>
</protein>
<reference evidence="1 2" key="1">
    <citation type="submission" date="2016-05" db="EMBL/GenBank/DDBJ databases">
        <title>Single-cell genome of chain-forming Candidatus Thiomargarita nelsonii and comparison to other large sulfur-oxidizing bacteria.</title>
        <authorList>
            <person name="Winkel M."/>
            <person name="Salman V."/>
            <person name="Woyke T."/>
            <person name="Schulz-Vogt H."/>
            <person name="Richter M."/>
            <person name="Flood B."/>
            <person name="Bailey J."/>
            <person name="Amann R."/>
            <person name="Mussmann M."/>
        </authorList>
    </citation>
    <scope>NUCLEOTIDE SEQUENCE [LARGE SCALE GENOMIC DNA]</scope>
    <source>
        <strain evidence="1 2">THI036</strain>
    </source>
</reference>
<name>A0A176S564_9GAMM</name>
<evidence type="ECO:0008006" key="3">
    <source>
        <dbReference type="Google" id="ProtNLM"/>
    </source>
</evidence>
<dbReference type="InterPro" id="IPR039498">
    <property type="entry name" value="NTP_transf_5"/>
</dbReference>
<dbReference type="Pfam" id="PF14907">
    <property type="entry name" value="NTP_transf_5"/>
    <property type="match status" value="1"/>
</dbReference>
<dbReference type="AlphaFoldDB" id="A0A176S564"/>